<keyword evidence="2" id="KW-0676">Redox-active center</keyword>
<dbReference type="EMBL" id="LWLG01000006">
    <property type="protein sequence ID" value="OAQ20804.1"/>
    <property type="molecule type" value="Genomic_DNA"/>
</dbReference>
<dbReference type="PANTHER" id="PTHR36450">
    <property type="entry name" value="THIOREDOXIN"/>
    <property type="match status" value="1"/>
</dbReference>
<sequence length="81" mass="8846">MAREIKVFGQGCSRCEALYDHVILALDELGIEATVEKVRDLKQMAVHGVMNPPGLAVDGQVVSQGKVLSVEEIKKILVKDE</sequence>
<keyword evidence="2" id="KW-1015">Disulfide bond</keyword>
<organism evidence="4 5">
    <name type="scientific">Thermosulfurimonas dismutans</name>
    <dbReference type="NCBI Taxonomy" id="999894"/>
    <lineage>
        <taxon>Bacteria</taxon>
        <taxon>Pseudomonadati</taxon>
        <taxon>Thermodesulfobacteriota</taxon>
        <taxon>Thermodesulfobacteria</taxon>
        <taxon>Thermodesulfobacteriales</taxon>
        <taxon>Thermodesulfobacteriaceae</taxon>
        <taxon>Thermosulfurimonas</taxon>
    </lineage>
</organism>
<evidence type="ECO:0000259" key="3">
    <source>
        <dbReference type="Pfam" id="PF13192"/>
    </source>
</evidence>
<dbReference type="Proteomes" id="UP000078390">
    <property type="component" value="Unassembled WGS sequence"/>
</dbReference>
<comment type="caution">
    <text evidence="4">The sequence shown here is derived from an EMBL/GenBank/DDBJ whole genome shotgun (WGS) entry which is preliminary data.</text>
</comment>
<evidence type="ECO:0000256" key="1">
    <source>
        <dbReference type="PIRSR" id="PIRSR037031-50"/>
    </source>
</evidence>
<dbReference type="Pfam" id="PF13192">
    <property type="entry name" value="Thioredoxin_3"/>
    <property type="match status" value="1"/>
</dbReference>
<keyword evidence="5" id="KW-1185">Reference proteome</keyword>
<name>A0A179D3Z3_9BACT</name>
<dbReference type="STRING" id="999894.TDIS_1093"/>
<evidence type="ECO:0000313" key="5">
    <source>
        <dbReference type="Proteomes" id="UP000078390"/>
    </source>
</evidence>
<reference evidence="4 5" key="1">
    <citation type="submission" date="2016-04" db="EMBL/GenBank/DDBJ databases">
        <title>Genome analysis of Thermosulfurimonas dismutans, the first thermophilic sulfur-disproportionating bacterium of the phylum Thermodesulfobacteria.</title>
        <authorList>
            <person name="Mardanov A.V."/>
            <person name="Beletsky A.V."/>
            <person name="Kadnikov V.V."/>
            <person name="Slobodkin A.I."/>
            <person name="Ravin N.V."/>
        </authorList>
    </citation>
    <scope>NUCLEOTIDE SEQUENCE [LARGE SCALE GENOMIC DNA]</scope>
    <source>
        <strain evidence="4 5">S95</strain>
    </source>
</reference>
<feature type="disulfide bond" description="Redox-active" evidence="2">
    <location>
        <begin position="12"/>
        <end position="15"/>
    </location>
</feature>
<proteinExistence type="predicted"/>
<feature type="active site" description="Nucleophile" evidence="1">
    <location>
        <position position="12"/>
    </location>
</feature>
<protein>
    <recommendedName>
        <fullName evidence="3">Thioredoxin-like fold domain-containing protein</fullName>
    </recommendedName>
</protein>
<dbReference type="RefSeq" id="WP_068670122.1">
    <property type="nucleotide sequence ID" value="NZ_LWLG01000006.1"/>
</dbReference>
<feature type="domain" description="Thioredoxin-like fold" evidence="3">
    <location>
        <begin position="4"/>
        <end position="77"/>
    </location>
</feature>
<dbReference type="PANTHER" id="PTHR36450:SF1">
    <property type="entry name" value="THIOREDOXIN"/>
    <property type="match status" value="1"/>
</dbReference>
<dbReference type="AlphaFoldDB" id="A0A179D3Z3"/>
<dbReference type="PIRSF" id="PIRSF037031">
    <property type="entry name" value="Redox_disulphide_2"/>
    <property type="match status" value="1"/>
</dbReference>
<gene>
    <name evidence="4" type="ORF">TDIS_1093</name>
</gene>
<dbReference type="OrthoDB" id="9800630at2"/>
<dbReference type="Gene3D" id="3.40.30.10">
    <property type="entry name" value="Glutaredoxin"/>
    <property type="match status" value="1"/>
</dbReference>
<dbReference type="InterPro" id="IPR005243">
    <property type="entry name" value="THIRX-like_proc"/>
</dbReference>
<dbReference type="NCBIfam" id="TIGR00412">
    <property type="entry name" value="redox_disulf_2"/>
    <property type="match status" value="1"/>
</dbReference>
<feature type="active site" description="Nucleophile" evidence="1">
    <location>
        <position position="15"/>
    </location>
</feature>
<dbReference type="InterPro" id="IPR036249">
    <property type="entry name" value="Thioredoxin-like_sf"/>
</dbReference>
<dbReference type="InterPro" id="IPR012336">
    <property type="entry name" value="Thioredoxin-like_fold"/>
</dbReference>
<evidence type="ECO:0000256" key="2">
    <source>
        <dbReference type="PIRSR" id="PIRSR037031-51"/>
    </source>
</evidence>
<accession>A0A179D3Z3</accession>
<evidence type="ECO:0000313" key="4">
    <source>
        <dbReference type="EMBL" id="OAQ20804.1"/>
    </source>
</evidence>
<dbReference type="SUPFAM" id="SSF52833">
    <property type="entry name" value="Thioredoxin-like"/>
    <property type="match status" value="1"/>
</dbReference>